<feature type="active site" evidence="11">
    <location>
        <position position="268"/>
    </location>
</feature>
<dbReference type="GO" id="GO:0005737">
    <property type="term" value="C:cytoplasm"/>
    <property type="evidence" value="ECO:0007669"/>
    <property type="project" value="UniProtKB-SubCell"/>
</dbReference>
<reference evidence="15 16" key="1">
    <citation type="submission" date="2016-12" db="EMBL/GenBank/DDBJ databases">
        <authorList>
            <person name="Song W.-J."/>
            <person name="Kurnit D.M."/>
        </authorList>
    </citation>
    <scope>NUCLEOTIDE SEQUENCE [LARGE SCALE GENOMIC DNA]</scope>
    <source>
        <strain evidence="15 16">IMCC3135</strain>
    </source>
</reference>
<evidence type="ECO:0000256" key="3">
    <source>
        <dbReference type="ARBA" id="ARBA00015804"/>
    </source>
</evidence>
<dbReference type="HAMAP" id="MF_01808">
    <property type="entry name" value="Recomb_XerC_XerD"/>
    <property type="match status" value="1"/>
</dbReference>
<dbReference type="InterPro" id="IPR011010">
    <property type="entry name" value="DNA_brk_join_enz"/>
</dbReference>
<dbReference type="InterPro" id="IPR013762">
    <property type="entry name" value="Integrase-like_cat_sf"/>
</dbReference>
<dbReference type="RefSeq" id="WP_269467046.1">
    <property type="nucleotide sequence ID" value="NZ_CP018632.1"/>
</dbReference>
<dbReference type="Pfam" id="PF00589">
    <property type="entry name" value="Phage_integrase"/>
    <property type="match status" value="1"/>
</dbReference>
<comment type="function">
    <text evidence="11">Site-specific tyrosine recombinase, which acts by catalyzing the cutting and rejoining of the recombining DNA molecules. The XerC-XerD complex is essential to convert dimers of the bacterial chromosome into monomers to permit their segregation at cell division. It also contributes to the segregational stability of plasmids.</text>
</comment>
<dbReference type="InterPro" id="IPR050090">
    <property type="entry name" value="Tyrosine_recombinase_XerCD"/>
</dbReference>
<evidence type="ECO:0000256" key="11">
    <source>
        <dbReference type="HAMAP-Rule" id="MF_01808"/>
    </source>
</evidence>
<evidence type="ECO:0000256" key="7">
    <source>
        <dbReference type="ARBA" id="ARBA00022908"/>
    </source>
</evidence>
<evidence type="ECO:0000256" key="2">
    <source>
        <dbReference type="ARBA" id="ARBA00006657"/>
    </source>
</evidence>
<feature type="active site" evidence="11">
    <location>
        <position position="265"/>
    </location>
</feature>
<sequence length="328" mass="36541">MDKAREDNAGSVMMEEDAQAAEQEDSVFQSAIDQYLEDLRVARRSSPHTVSNYARDLHAIARSAQTREVDGWRNLTADHVRSIIAEQHRDGISGRSLARRLSALRGLYNFLMGQGLCEVNPAQDILAPKDKKALPATLDPDEVSRLLAQNLNDPMICRDLAMFELMYSSGLRLAELVSIDLADLDLSVGQVRVTGKGGKVRDLPVGEHAVNAVNKWLGYRRSLPGADDRAVFLSSRGQRIAPRTVQMRLKKLAESQGLERDCYPHMLRHSFASHLLESSGDLRAVQELLGHADISSTQIYTHLDFQHLAQVYDEAHPRAKRKGVPEDS</sequence>
<dbReference type="Gene3D" id="1.10.443.10">
    <property type="entry name" value="Intergrase catalytic core"/>
    <property type="match status" value="1"/>
</dbReference>
<dbReference type="InterPro" id="IPR010998">
    <property type="entry name" value="Integrase_recombinase_N"/>
</dbReference>
<dbReference type="KEGG" id="gai:IMCC3135_00080"/>
<dbReference type="AlphaFoldDB" id="A0A2Z2NRI7"/>
<evidence type="ECO:0000259" key="13">
    <source>
        <dbReference type="PROSITE" id="PS51898"/>
    </source>
</evidence>
<evidence type="ECO:0000259" key="14">
    <source>
        <dbReference type="PROSITE" id="PS51900"/>
    </source>
</evidence>
<feature type="active site" description="O-(3'-phospho-DNA)-tyrosine intermediate" evidence="11">
    <location>
        <position position="300"/>
    </location>
</feature>
<dbReference type="GO" id="GO:0003677">
    <property type="term" value="F:DNA binding"/>
    <property type="evidence" value="ECO:0007669"/>
    <property type="project" value="UniProtKB-UniRule"/>
</dbReference>
<keyword evidence="10 11" id="KW-0131">Cell cycle</keyword>
<feature type="active site" evidence="11">
    <location>
        <position position="172"/>
    </location>
</feature>
<dbReference type="Gene3D" id="1.10.150.130">
    <property type="match status" value="1"/>
</dbReference>
<organism evidence="15 16">
    <name type="scientific">Granulosicoccus antarcticus IMCC3135</name>
    <dbReference type="NCBI Taxonomy" id="1192854"/>
    <lineage>
        <taxon>Bacteria</taxon>
        <taxon>Pseudomonadati</taxon>
        <taxon>Pseudomonadota</taxon>
        <taxon>Gammaproteobacteria</taxon>
        <taxon>Chromatiales</taxon>
        <taxon>Granulosicoccaceae</taxon>
        <taxon>Granulosicoccus</taxon>
    </lineage>
</organism>
<dbReference type="PANTHER" id="PTHR30349">
    <property type="entry name" value="PHAGE INTEGRASE-RELATED"/>
    <property type="match status" value="1"/>
</dbReference>
<keyword evidence="6 11" id="KW-0159">Chromosome partition</keyword>
<dbReference type="GO" id="GO:0006313">
    <property type="term" value="P:DNA transposition"/>
    <property type="evidence" value="ECO:0007669"/>
    <property type="project" value="UniProtKB-UniRule"/>
</dbReference>
<evidence type="ECO:0000256" key="10">
    <source>
        <dbReference type="ARBA" id="ARBA00023306"/>
    </source>
</evidence>
<evidence type="ECO:0000256" key="1">
    <source>
        <dbReference type="ARBA" id="ARBA00004496"/>
    </source>
</evidence>
<feature type="active site" evidence="11">
    <location>
        <position position="196"/>
    </location>
</feature>
<keyword evidence="16" id="KW-1185">Reference proteome</keyword>
<dbReference type="GO" id="GO:0009037">
    <property type="term" value="F:tyrosine-based site-specific recombinase activity"/>
    <property type="evidence" value="ECO:0007669"/>
    <property type="project" value="UniProtKB-UniRule"/>
</dbReference>
<keyword evidence="5 11" id="KW-0132">Cell division</keyword>
<protein>
    <recommendedName>
        <fullName evidence="3 11">Tyrosine recombinase XerC</fullName>
    </recommendedName>
</protein>
<dbReference type="Pfam" id="PF02899">
    <property type="entry name" value="Phage_int_SAM_1"/>
    <property type="match status" value="1"/>
</dbReference>
<comment type="subunit">
    <text evidence="11">Forms a cyclic heterotetrameric complex composed of two molecules of XerC and two molecules of XerD.</text>
</comment>
<name>A0A2Z2NRI7_9GAMM</name>
<dbReference type="GO" id="GO:0051301">
    <property type="term" value="P:cell division"/>
    <property type="evidence" value="ECO:0007669"/>
    <property type="project" value="UniProtKB-UniRule"/>
</dbReference>
<feature type="domain" description="Tyr recombinase" evidence="13">
    <location>
        <begin position="133"/>
        <end position="313"/>
    </location>
</feature>
<feature type="active site" evidence="11">
    <location>
        <position position="291"/>
    </location>
</feature>
<evidence type="ECO:0000313" key="15">
    <source>
        <dbReference type="EMBL" id="ASJ70147.1"/>
    </source>
</evidence>
<comment type="similarity">
    <text evidence="2 11">Belongs to the 'phage' integrase family. XerC subfamily.</text>
</comment>
<feature type="region of interest" description="Disordered" evidence="12">
    <location>
        <begin position="1"/>
        <end position="24"/>
    </location>
</feature>
<feature type="domain" description="Core-binding (CB)" evidence="14">
    <location>
        <begin position="26"/>
        <end position="112"/>
    </location>
</feature>
<dbReference type="CDD" id="cd00798">
    <property type="entry name" value="INT_XerDC_C"/>
    <property type="match status" value="1"/>
</dbReference>
<dbReference type="NCBIfam" id="TIGR02224">
    <property type="entry name" value="recomb_XerC"/>
    <property type="match status" value="1"/>
</dbReference>
<evidence type="ECO:0000256" key="6">
    <source>
        <dbReference type="ARBA" id="ARBA00022829"/>
    </source>
</evidence>
<dbReference type="PROSITE" id="PS51900">
    <property type="entry name" value="CB"/>
    <property type="match status" value="1"/>
</dbReference>
<dbReference type="SUPFAM" id="SSF56349">
    <property type="entry name" value="DNA breaking-rejoining enzymes"/>
    <property type="match status" value="1"/>
</dbReference>
<comment type="subcellular location">
    <subcellularLocation>
        <location evidence="1 11">Cytoplasm</location>
    </subcellularLocation>
</comment>
<evidence type="ECO:0000256" key="4">
    <source>
        <dbReference type="ARBA" id="ARBA00022490"/>
    </source>
</evidence>
<dbReference type="PANTHER" id="PTHR30349:SF81">
    <property type="entry name" value="TYROSINE RECOMBINASE XERC"/>
    <property type="match status" value="1"/>
</dbReference>
<dbReference type="InterPro" id="IPR004107">
    <property type="entry name" value="Integrase_SAM-like_N"/>
</dbReference>
<dbReference type="Proteomes" id="UP000250079">
    <property type="component" value="Chromosome"/>
</dbReference>
<dbReference type="InterPro" id="IPR044068">
    <property type="entry name" value="CB"/>
</dbReference>
<feature type="compositionally biased region" description="Acidic residues" evidence="12">
    <location>
        <begin position="14"/>
        <end position="24"/>
    </location>
</feature>
<keyword evidence="9 11" id="KW-0233">DNA recombination</keyword>
<accession>A0A2Z2NRI7</accession>
<proteinExistence type="inferred from homology"/>
<dbReference type="InterPro" id="IPR002104">
    <property type="entry name" value="Integrase_catalytic"/>
</dbReference>
<dbReference type="PROSITE" id="PS51898">
    <property type="entry name" value="TYR_RECOMBINASE"/>
    <property type="match status" value="1"/>
</dbReference>
<dbReference type="InterPro" id="IPR011931">
    <property type="entry name" value="Recomb_XerC"/>
</dbReference>
<evidence type="ECO:0000256" key="9">
    <source>
        <dbReference type="ARBA" id="ARBA00023172"/>
    </source>
</evidence>
<gene>
    <name evidence="15" type="primary">xerC_1</name>
    <name evidence="11" type="synonym">xerC</name>
    <name evidence="15" type="ORF">IMCC3135_00080</name>
</gene>
<evidence type="ECO:0000313" key="16">
    <source>
        <dbReference type="Proteomes" id="UP000250079"/>
    </source>
</evidence>
<dbReference type="InterPro" id="IPR023009">
    <property type="entry name" value="Tyrosine_recombinase_XerC/XerD"/>
</dbReference>
<evidence type="ECO:0000256" key="5">
    <source>
        <dbReference type="ARBA" id="ARBA00022618"/>
    </source>
</evidence>
<evidence type="ECO:0000256" key="12">
    <source>
        <dbReference type="SAM" id="MobiDB-lite"/>
    </source>
</evidence>
<keyword evidence="4 11" id="KW-0963">Cytoplasm</keyword>
<keyword evidence="7 11" id="KW-0229">DNA integration</keyword>
<evidence type="ECO:0000256" key="8">
    <source>
        <dbReference type="ARBA" id="ARBA00023125"/>
    </source>
</evidence>
<dbReference type="GO" id="GO:0007059">
    <property type="term" value="P:chromosome segregation"/>
    <property type="evidence" value="ECO:0007669"/>
    <property type="project" value="UniProtKB-UniRule"/>
</dbReference>
<dbReference type="NCBIfam" id="NF001399">
    <property type="entry name" value="PRK00283.1"/>
    <property type="match status" value="1"/>
</dbReference>
<dbReference type="EMBL" id="CP018632">
    <property type="protein sequence ID" value="ASJ70147.1"/>
    <property type="molecule type" value="Genomic_DNA"/>
</dbReference>
<keyword evidence="8 11" id="KW-0238">DNA-binding</keyword>